<dbReference type="AlphaFoldDB" id="A0A919BPA3"/>
<dbReference type="NCBIfam" id="TIGR02010">
    <property type="entry name" value="IscR"/>
    <property type="match status" value="1"/>
</dbReference>
<dbReference type="PROSITE" id="PS01332">
    <property type="entry name" value="HTH_RRF2_1"/>
    <property type="match status" value="1"/>
</dbReference>
<evidence type="ECO:0000313" key="2">
    <source>
        <dbReference type="EMBL" id="GHG03223.1"/>
    </source>
</evidence>
<dbReference type="InterPro" id="IPR000944">
    <property type="entry name" value="Tscrpt_reg_Rrf2"/>
</dbReference>
<dbReference type="InterPro" id="IPR030489">
    <property type="entry name" value="TR_Rrf2-type_CS"/>
</dbReference>
<evidence type="ECO:0000256" key="1">
    <source>
        <dbReference type="ARBA" id="ARBA00023125"/>
    </source>
</evidence>
<gene>
    <name evidence="2" type="primary">iscR</name>
    <name evidence="2" type="ORF">GCM10017161_35500</name>
</gene>
<keyword evidence="1" id="KW-0238">DNA-binding</keyword>
<proteinExistence type="predicted"/>
<dbReference type="SUPFAM" id="SSF46785">
    <property type="entry name" value="Winged helix' DNA-binding domain"/>
    <property type="match status" value="1"/>
</dbReference>
<dbReference type="InterPro" id="IPR036388">
    <property type="entry name" value="WH-like_DNA-bd_sf"/>
</dbReference>
<protein>
    <submittedName>
        <fullName evidence="2">Fe-S cluster assembly transcriptional regulator IscR</fullName>
    </submittedName>
</protein>
<dbReference type="GO" id="GO:0005829">
    <property type="term" value="C:cytosol"/>
    <property type="evidence" value="ECO:0007669"/>
    <property type="project" value="TreeGrafter"/>
</dbReference>
<dbReference type="GO" id="GO:0003690">
    <property type="term" value="F:double-stranded DNA binding"/>
    <property type="evidence" value="ECO:0007669"/>
    <property type="project" value="InterPro"/>
</dbReference>
<dbReference type="PANTHER" id="PTHR33221">
    <property type="entry name" value="WINGED HELIX-TURN-HELIX TRANSCRIPTIONAL REGULATOR, RRF2 FAMILY"/>
    <property type="match status" value="1"/>
</dbReference>
<dbReference type="Proteomes" id="UP000623842">
    <property type="component" value="Unassembled WGS sequence"/>
</dbReference>
<dbReference type="PROSITE" id="PS51197">
    <property type="entry name" value="HTH_RRF2_2"/>
    <property type="match status" value="1"/>
</dbReference>
<dbReference type="RefSeq" id="WP_189773453.1">
    <property type="nucleotide sequence ID" value="NZ_BNCK01000009.1"/>
</dbReference>
<comment type="caution">
    <text evidence="2">The sequence shown here is derived from an EMBL/GenBank/DDBJ whole genome shotgun (WGS) entry which is preliminary data.</text>
</comment>
<dbReference type="PANTHER" id="PTHR33221:SF5">
    <property type="entry name" value="HTH-TYPE TRANSCRIPTIONAL REGULATOR ISCR"/>
    <property type="match status" value="1"/>
</dbReference>
<dbReference type="FunFam" id="1.10.10.10:FF:000026">
    <property type="entry name" value="HTH-type transcriptional regulator IscR"/>
    <property type="match status" value="1"/>
</dbReference>
<sequence>MKLTSKGRYAVTAMLDVAIHAADGPVSLADISERQGISLSYLEQLFSRLRKHGLVSSIRGPGGGYRLGKCSAQIFVADVISAVDESINATKCGGKGDCQSGDQCLTHSLWADLSSRIEEFLQGISLSELVEQRNVRMVSKRQDTMQRKEGAKHSHETLIATTNIMQNC</sequence>
<dbReference type="Gene3D" id="1.10.10.10">
    <property type="entry name" value="Winged helix-like DNA-binding domain superfamily/Winged helix DNA-binding domain"/>
    <property type="match status" value="1"/>
</dbReference>
<dbReference type="InterPro" id="IPR036390">
    <property type="entry name" value="WH_DNA-bd_sf"/>
</dbReference>
<dbReference type="NCBIfam" id="TIGR00738">
    <property type="entry name" value="rrf2_super"/>
    <property type="match status" value="1"/>
</dbReference>
<reference evidence="2" key="1">
    <citation type="journal article" date="2014" name="Int. J. Syst. Evol. Microbiol.">
        <title>Complete genome sequence of Corynebacterium casei LMG S-19264T (=DSM 44701T), isolated from a smear-ripened cheese.</title>
        <authorList>
            <consortium name="US DOE Joint Genome Institute (JGI-PGF)"/>
            <person name="Walter F."/>
            <person name="Albersmeier A."/>
            <person name="Kalinowski J."/>
            <person name="Ruckert C."/>
        </authorList>
    </citation>
    <scope>NUCLEOTIDE SEQUENCE</scope>
    <source>
        <strain evidence="2">KCTC 42731</strain>
    </source>
</reference>
<dbReference type="InterPro" id="IPR010242">
    <property type="entry name" value="TF_HTH_IscR"/>
</dbReference>
<dbReference type="Pfam" id="PF02082">
    <property type="entry name" value="Rrf2"/>
    <property type="match status" value="1"/>
</dbReference>
<keyword evidence="3" id="KW-1185">Reference proteome</keyword>
<dbReference type="EMBL" id="BNCK01000009">
    <property type="protein sequence ID" value="GHG03223.1"/>
    <property type="molecule type" value="Genomic_DNA"/>
</dbReference>
<name>A0A919BPA3_9GAMM</name>
<reference evidence="2" key="2">
    <citation type="submission" date="2020-09" db="EMBL/GenBank/DDBJ databases">
        <authorList>
            <person name="Sun Q."/>
            <person name="Kim S."/>
        </authorList>
    </citation>
    <scope>NUCLEOTIDE SEQUENCE</scope>
    <source>
        <strain evidence="2">KCTC 42731</strain>
    </source>
</reference>
<organism evidence="2 3">
    <name type="scientific">Thalassotalea marina</name>
    <dbReference type="NCBI Taxonomy" id="1673741"/>
    <lineage>
        <taxon>Bacteria</taxon>
        <taxon>Pseudomonadati</taxon>
        <taxon>Pseudomonadota</taxon>
        <taxon>Gammaproteobacteria</taxon>
        <taxon>Alteromonadales</taxon>
        <taxon>Colwelliaceae</taxon>
        <taxon>Thalassotalea</taxon>
    </lineage>
</organism>
<dbReference type="GO" id="GO:0003700">
    <property type="term" value="F:DNA-binding transcription factor activity"/>
    <property type="evidence" value="ECO:0007669"/>
    <property type="project" value="InterPro"/>
</dbReference>
<accession>A0A919BPA3</accession>
<evidence type="ECO:0000313" key="3">
    <source>
        <dbReference type="Proteomes" id="UP000623842"/>
    </source>
</evidence>